<keyword evidence="1" id="KW-0010">Activator</keyword>
<evidence type="ECO:0000256" key="1">
    <source>
        <dbReference type="ARBA" id="ARBA00023159"/>
    </source>
</evidence>
<evidence type="ECO:0000313" key="3">
    <source>
        <dbReference type="EMBL" id="MBC1797950.1"/>
    </source>
</evidence>
<evidence type="ECO:0000313" key="5">
    <source>
        <dbReference type="Proteomes" id="UP000548082"/>
    </source>
</evidence>
<name>A0A7X0Y002_9LIST</name>
<evidence type="ECO:0000313" key="2">
    <source>
        <dbReference type="EMBL" id="MBC1794784.1"/>
    </source>
</evidence>
<dbReference type="SUPFAM" id="SSF46785">
    <property type="entry name" value="Winged helix' DNA-binding domain"/>
    <property type="match status" value="1"/>
</dbReference>
<dbReference type="Proteomes" id="UP000539064">
    <property type="component" value="Unassembled WGS sequence"/>
</dbReference>
<proteinExistence type="predicted"/>
<dbReference type="InterPro" id="IPR014710">
    <property type="entry name" value="RmlC-like_jellyroll"/>
</dbReference>
<dbReference type="RefSeq" id="WP_185426899.1">
    <property type="nucleotide sequence ID" value="NZ_JAARRV010000006.1"/>
</dbReference>
<dbReference type="EMBL" id="JAARVD010000008">
    <property type="protein sequence ID" value="MBC1797950.1"/>
    <property type="molecule type" value="Genomic_DNA"/>
</dbReference>
<sequence>MYSKEMLESHATFENIMKILKKDPRFSEYCSQTKMPAGTNLRLDRSRNVCYLLESGYVKYNFSGEDGMRNFYIVYPGKFISLPVVEGYIPGAGNLLFFNDSVCWTIDFEFLRKVLFKEDPRNFILISFLNETRYKLYVLATVRNLNAENRILLTLVRLANFGMHVSANRVELPPFLTHSMVAELASSSRSLVTHAFRKLHDQGILDSSKKPWVLEDFSSLQELLKISDIPPY</sequence>
<dbReference type="SUPFAM" id="SSF51206">
    <property type="entry name" value="cAMP-binding domain-like"/>
    <property type="match status" value="1"/>
</dbReference>
<reference evidence="4 5" key="1">
    <citation type="submission" date="2020-03" db="EMBL/GenBank/DDBJ databases">
        <title>Soil Listeria distribution.</title>
        <authorList>
            <person name="Liao J."/>
            <person name="Wiedmann M."/>
        </authorList>
    </citation>
    <scope>NUCLEOTIDE SEQUENCE [LARGE SCALE GENOMIC DNA]</scope>
    <source>
        <strain evidence="2 4">FSL L7-0978</strain>
        <strain evidence="3 5">FSL L7-0990</strain>
    </source>
</reference>
<dbReference type="InterPro" id="IPR036390">
    <property type="entry name" value="WH_DNA-bd_sf"/>
</dbReference>
<organism evidence="2 4">
    <name type="scientific">Listeria booriae</name>
    <dbReference type="NCBI Taxonomy" id="1552123"/>
    <lineage>
        <taxon>Bacteria</taxon>
        <taxon>Bacillati</taxon>
        <taxon>Bacillota</taxon>
        <taxon>Bacilli</taxon>
        <taxon>Bacillales</taxon>
        <taxon>Listeriaceae</taxon>
        <taxon>Listeria</taxon>
    </lineage>
</organism>
<dbReference type="Proteomes" id="UP000548082">
    <property type="component" value="Unassembled WGS sequence"/>
</dbReference>
<dbReference type="EMBL" id="JAARVG010000017">
    <property type="protein sequence ID" value="MBC1794784.1"/>
    <property type="molecule type" value="Genomic_DNA"/>
</dbReference>
<accession>A0A7X0Y002</accession>
<dbReference type="AlphaFoldDB" id="A0A7X0Y002"/>
<evidence type="ECO:0000313" key="4">
    <source>
        <dbReference type="Proteomes" id="UP000539064"/>
    </source>
</evidence>
<dbReference type="InterPro" id="IPR018490">
    <property type="entry name" value="cNMP-bd_dom_sf"/>
</dbReference>
<gene>
    <name evidence="2" type="ORF">HCA52_15220</name>
    <name evidence="3" type="ORF">HCA55_14540</name>
</gene>
<dbReference type="Gene3D" id="2.60.120.10">
    <property type="entry name" value="Jelly Rolls"/>
    <property type="match status" value="1"/>
</dbReference>
<comment type="caution">
    <text evidence="2">The sequence shown here is derived from an EMBL/GenBank/DDBJ whole genome shotgun (WGS) entry which is preliminary data.</text>
</comment>
<protein>
    <submittedName>
        <fullName evidence="2">Crp/Fnr family transcriptional regulator</fullName>
    </submittedName>
</protein>